<protein>
    <submittedName>
        <fullName evidence="1">Uncharacterized protein</fullName>
    </submittedName>
</protein>
<comment type="caution">
    <text evidence="1">The sequence shown here is derived from an EMBL/GenBank/DDBJ whole genome shotgun (WGS) entry which is preliminary data.</text>
</comment>
<dbReference type="EMBL" id="CM047736">
    <property type="protein sequence ID" value="KAJ0052099.1"/>
    <property type="molecule type" value="Genomic_DNA"/>
</dbReference>
<keyword evidence="2" id="KW-1185">Reference proteome</keyword>
<accession>A0ACC0ZJQ6</accession>
<evidence type="ECO:0000313" key="1">
    <source>
        <dbReference type="EMBL" id="KAJ0052099.1"/>
    </source>
</evidence>
<sequence>MGSAISWQFREVGYPLKWCYVHIDNDNKGAFWASHVRWQCSHCCWSIRNDGIYFYKDKHKKWVKQFLVSSFLKPSLSNPVTSSKFFIYFFPMVTVELRNEAKHPIYVKCGDPEVEQLRMLTTGETISWEFREILFPLKWCYVYVKNDTQGVFWASHVRLQCTHCIWRIRNDGIYYYKQKLKEWIKRRLYQCPILNVDV</sequence>
<evidence type="ECO:0000313" key="2">
    <source>
        <dbReference type="Proteomes" id="UP001163603"/>
    </source>
</evidence>
<organism evidence="1 2">
    <name type="scientific">Pistacia integerrima</name>
    <dbReference type="NCBI Taxonomy" id="434235"/>
    <lineage>
        <taxon>Eukaryota</taxon>
        <taxon>Viridiplantae</taxon>
        <taxon>Streptophyta</taxon>
        <taxon>Embryophyta</taxon>
        <taxon>Tracheophyta</taxon>
        <taxon>Spermatophyta</taxon>
        <taxon>Magnoliopsida</taxon>
        <taxon>eudicotyledons</taxon>
        <taxon>Gunneridae</taxon>
        <taxon>Pentapetalae</taxon>
        <taxon>rosids</taxon>
        <taxon>malvids</taxon>
        <taxon>Sapindales</taxon>
        <taxon>Anacardiaceae</taxon>
        <taxon>Pistacia</taxon>
    </lineage>
</organism>
<dbReference type="Proteomes" id="UP001163603">
    <property type="component" value="Chromosome 1"/>
</dbReference>
<reference evidence="2" key="1">
    <citation type="journal article" date="2023" name="G3 (Bethesda)">
        <title>Genome assembly and association tests identify interacting loci associated with vigor, precocity, and sex in interspecific pistachio rootstocks.</title>
        <authorList>
            <person name="Palmer W."/>
            <person name="Jacygrad E."/>
            <person name="Sagayaradj S."/>
            <person name="Cavanaugh K."/>
            <person name="Han R."/>
            <person name="Bertier L."/>
            <person name="Beede B."/>
            <person name="Kafkas S."/>
            <person name="Golino D."/>
            <person name="Preece J."/>
            <person name="Michelmore R."/>
        </authorList>
    </citation>
    <scope>NUCLEOTIDE SEQUENCE [LARGE SCALE GENOMIC DNA]</scope>
</reference>
<gene>
    <name evidence="1" type="ORF">Pint_01433</name>
</gene>
<proteinExistence type="predicted"/>
<name>A0ACC0ZJQ6_9ROSI</name>